<sequence>MADMGLATREDDHGDRIEPEGEMGRSGASPWGCCWSQALGSVKQRKQRKMMSRNLVAPALDRSGNEVVKVSWCARKEGTGRTGYAGEEVRLVPDMASGGKAAGRVGASYLRGGGGEEGEEEDGKP</sequence>
<dbReference type="Gramene" id="TraesPARA_EIv1.0_1590360.1">
    <property type="protein sequence ID" value="TraesPARA_EIv1.0_1590360.1.CDS"/>
    <property type="gene ID" value="TraesPARA_EIv1.0_1590360"/>
</dbReference>
<dbReference type="AlphaFoldDB" id="A0A3B6KEB6"/>
<evidence type="ECO:0000313" key="3">
    <source>
        <dbReference type="Proteomes" id="UP000019116"/>
    </source>
</evidence>
<reference evidence="2" key="1">
    <citation type="submission" date="2018-08" db="EMBL/GenBank/DDBJ databases">
        <authorList>
            <person name="Rossello M."/>
        </authorList>
    </citation>
    <scope>NUCLEOTIDE SEQUENCE [LARGE SCALE GENOMIC DNA]</scope>
    <source>
        <strain evidence="2">cv. Chinese Spring</strain>
    </source>
</reference>
<evidence type="ECO:0000313" key="2">
    <source>
        <dbReference type="EnsemblPlants" id="TraesCS5A02G136700.1"/>
    </source>
</evidence>
<dbReference type="Gramene" id="TraesLAC5A03G02594090.1">
    <property type="protein sequence ID" value="TraesLAC5A03G02594090.1"/>
    <property type="gene ID" value="TraesLAC5A03G02594090"/>
</dbReference>
<dbReference type="Gramene" id="TraesRN5A0100395000.1">
    <property type="protein sequence ID" value="TraesRN5A0100395000.1"/>
    <property type="gene ID" value="TraesRN5A0100395000"/>
</dbReference>
<feature type="compositionally biased region" description="Acidic residues" evidence="1">
    <location>
        <begin position="116"/>
        <end position="125"/>
    </location>
</feature>
<organism evidence="2">
    <name type="scientific">Triticum aestivum</name>
    <name type="common">Wheat</name>
    <dbReference type="NCBI Taxonomy" id="4565"/>
    <lineage>
        <taxon>Eukaryota</taxon>
        <taxon>Viridiplantae</taxon>
        <taxon>Streptophyta</taxon>
        <taxon>Embryophyta</taxon>
        <taxon>Tracheophyta</taxon>
        <taxon>Spermatophyta</taxon>
        <taxon>Magnoliopsida</taxon>
        <taxon>Liliopsida</taxon>
        <taxon>Poales</taxon>
        <taxon>Poaceae</taxon>
        <taxon>BOP clade</taxon>
        <taxon>Pooideae</taxon>
        <taxon>Triticodae</taxon>
        <taxon>Triticeae</taxon>
        <taxon>Triticinae</taxon>
        <taxon>Triticum</taxon>
    </lineage>
</organism>
<dbReference type="Gramene" id="TraesJAG5A03G02641630.1">
    <property type="protein sequence ID" value="TraesJAG5A03G02641630.1"/>
    <property type="gene ID" value="TraesJAG5A03G02641630"/>
</dbReference>
<evidence type="ECO:0000256" key="1">
    <source>
        <dbReference type="SAM" id="MobiDB-lite"/>
    </source>
</evidence>
<dbReference type="Gramene" id="TraesCS5A03G0385300.1">
    <property type="protein sequence ID" value="TraesCS5A03G0385300.1.CDS"/>
    <property type="gene ID" value="TraesCS5A03G0385300"/>
</dbReference>
<accession>A0A3B6KEB6</accession>
<dbReference type="Proteomes" id="UP000019116">
    <property type="component" value="Chromosome 5A"/>
</dbReference>
<name>A0A3B6KEB6_WHEAT</name>
<dbReference type="Gramene" id="TraesCAD_scaffold_083694_01G000200.1">
    <property type="protein sequence ID" value="TraesCAD_scaffold_083694_01G000200.1"/>
    <property type="gene ID" value="TraesCAD_scaffold_083694_01G000200"/>
</dbReference>
<dbReference type="Gramene" id="TraesWEE_scaffold_228809_01G000100.1">
    <property type="protein sequence ID" value="TraesWEE_scaffold_228809_01G000100.1"/>
    <property type="gene ID" value="TraesWEE_scaffold_228809_01G000100"/>
</dbReference>
<reference evidence="2" key="2">
    <citation type="submission" date="2018-10" db="UniProtKB">
        <authorList>
            <consortium name="EnsemblPlants"/>
        </authorList>
    </citation>
    <scope>IDENTIFICATION</scope>
</reference>
<dbReference type="EnsemblPlants" id="TraesCS5A02G136700.1">
    <property type="protein sequence ID" value="TraesCS5A02G136700.1"/>
    <property type="gene ID" value="TraesCS5A02G136700"/>
</dbReference>
<proteinExistence type="predicted"/>
<feature type="region of interest" description="Disordered" evidence="1">
    <location>
        <begin position="1"/>
        <end position="30"/>
    </location>
</feature>
<keyword evidence="3" id="KW-1185">Reference proteome</keyword>
<dbReference type="OMA" id="VEVSWCA"/>
<dbReference type="Gramene" id="TraesCS5A02G136700.1">
    <property type="protein sequence ID" value="TraesCS5A02G136700.1"/>
    <property type="gene ID" value="TraesCS5A02G136700"/>
</dbReference>
<feature type="compositionally biased region" description="Basic and acidic residues" evidence="1">
    <location>
        <begin position="8"/>
        <end position="23"/>
    </location>
</feature>
<protein>
    <submittedName>
        <fullName evidence="2">Uncharacterized protein</fullName>
    </submittedName>
</protein>
<dbReference type="Gramene" id="TraesCLE_scaffold_252696_01G000100.1">
    <property type="protein sequence ID" value="TraesCLE_scaffold_252696_01G000100.1"/>
    <property type="gene ID" value="TraesCLE_scaffold_252696_01G000100"/>
</dbReference>
<feature type="region of interest" description="Disordered" evidence="1">
    <location>
        <begin position="97"/>
        <end position="125"/>
    </location>
</feature>
<dbReference type="Gramene" id="TraesROB_scaffold_098746_01G000100.1">
    <property type="protein sequence ID" value="TraesROB_scaffold_098746_01G000100.1"/>
    <property type="gene ID" value="TraesROB_scaffold_098746_01G000100"/>
</dbReference>